<proteinExistence type="inferred from homology"/>
<evidence type="ECO:0000313" key="8">
    <source>
        <dbReference type="Proteomes" id="UP000182744"/>
    </source>
</evidence>
<dbReference type="SUPFAM" id="SSF53901">
    <property type="entry name" value="Thiolase-like"/>
    <property type="match status" value="3"/>
</dbReference>
<dbReference type="GO" id="GO:0004421">
    <property type="term" value="F:hydroxymethylglutaryl-CoA synthase activity"/>
    <property type="evidence" value="ECO:0007669"/>
    <property type="project" value="InterPro"/>
</dbReference>
<name>A0A1G6ZNZ7_9ACTO</name>
<dbReference type="Proteomes" id="UP001273799">
    <property type="component" value="Unassembled WGS sequence"/>
</dbReference>
<dbReference type="EMBL" id="JAWNFU010000005">
    <property type="protein sequence ID" value="MDY5153966.1"/>
    <property type="molecule type" value="Genomic_DNA"/>
</dbReference>
<evidence type="ECO:0000313" key="6">
    <source>
        <dbReference type="EMBL" id="MDY5153966.1"/>
    </source>
</evidence>
<reference evidence="7" key="1">
    <citation type="submission" date="2016-10" db="EMBL/GenBank/DDBJ databases">
        <authorList>
            <person name="de Groot N.N."/>
        </authorList>
    </citation>
    <scope>NUCLEOTIDE SEQUENCE [LARGE SCALE GENOMIC DNA]</scope>
    <source>
        <strain evidence="7">DSM 20639</strain>
    </source>
</reference>
<dbReference type="Pfam" id="PF08540">
    <property type="entry name" value="HMG_CoA_synt_C"/>
    <property type="match status" value="1"/>
</dbReference>
<evidence type="ECO:0000256" key="3">
    <source>
        <dbReference type="SAM" id="MobiDB-lite"/>
    </source>
</evidence>
<organism evidence="7 8">
    <name type="scientific">Actinobaculum suis</name>
    <dbReference type="NCBI Taxonomy" id="1657"/>
    <lineage>
        <taxon>Bacteria</taxon>
        <taxon>Bacillati</taxon>
        <taxon>Actinomycetota</taxon>
        <taxon>Actinomycetes</taxon>
        <taxon>Actinomycetales</taxon>
        <taxon>Actinomycetaceae</taxon>
        <taxon>Actinobaculum</taxon>
    </lineage>
</organism>
<dbReference type="PANTHER" id="PTHR43323:SF2">
    <property type="entry name" value="HYDROXYMETHYLGLUTARYL-COA SYNTHASE"/>
    <property type="match status" value="1"/>
</dbReference>
<evidence type="ECO:0000256" key="2">
    <source>
        <dbReference type="ARBA" id="ARBA00022679"/>
    </source>
</evidence>
<reference evidence="8" key="2">
    <citation type="submission" date="2016-10" db="EMBL/GenBank/DDBJ databases">
        <authorList>
            <person name="Varghese N."/>
        </authorList>
    </citation>
    <scope>NUCLEOTIDE SEQUENCE [LARGE SCALE GENOMIC DNA]</scope>
    <source>
        <strain evidence="8">DSM 20639</strain>
    </source>
</reference>
<dbReference type="InterPro" id="IPR013528">
    <property type="entry name" value="HMG_CoA_synth_N"/>
</dbReference>
<dbReference type="Pfam" id="PF01154">
    <property type="entry name" value="HMG_CoA_synt_N"/>
    <property type="match status" value="1"/>
</dbReference>
<dbReference type="EMBL" id="FNAU01000001">
    <property type="protein sequence ID" value="SDE04241.1"/>
    <property type="molecule type" value="Genomic_DNA"/>
</dbReference>
<evidence type="ECO:0000259" key="5">
    <source>
        <dbReference type="Pfam" id="PF08540"/>
    </source>
</evidence>
<dbReference type="AlphaFoldDB" id="A0A1G6ZNZ7"/>
<dbReference type="InterPro" id="IPR016039">
    <property type="entry name" value="Thiolase-like"/>
</dbReference>
<feature type="compositionally biased region" description="Low complexity" evidence="3">
    <location>
        <begin position="73"/>
        <end position="83"/>
    </location>
</feature>
<comment type="similarity">
    <text evidence="1">Belongs to the thiolase-like superfamily. HMG-CoA synthase family.</text>
</comment>
<accession>A0A1G6ZNZ7</accession>
<feature type="domain" description="Hydroxymethylglutaryl-coenzyme A synthase C-terminal" evidence="5">
    <location>
        <begin position="305"/>
        <end position="397"/>
    </location>
</feature>
<dbReference type="PANTHER" id="PTHR43323">
    <property type="entry name" value="3-HYDROXY-3-METHYLGLUTARYL COENZYME A SYNTHASE"/>
    <property type="match status" value="1"/>
</dbReference>
<keyword evidence="8" id="KW-1185">Reference proteome</keyword>
<gene>
    <name evidence="6" type="ORF">R6G71_07930</name>
    <name evidence="7" type="ORF">SAMN05421878_101197</name>
</gene>
<dbReference type="Proteomes" id="UP000182744">
    <property type="component" value="Unassembled WGS sequence"/>
</dbReference>
<dbReference type="InterPro" id="IPR013746">
    <property type="entry name" value="HMG_CoA_synt_C_dom"/>
</dbReference>
<evidence type="ECO:0000259" key="4">
    <source>
        <dbReference type="Pfam" id="PF01154"/>
    </source>
</evidence>
<sequence>MAKVPVGIDAIALSTTHYELPLRELAQATDVPVGKYHVGLGQVHMSVPALDEDAVTLGAEALAKLLGDRTADAAEASADTAEAGVSAEPGEPATKPATEATDTPEGTAPSLPGLPENVRSLFFATESSVDQSKAGGVFMHSLLGLPRNMRTVEFKQACYGGTAALQAALALVARNPEEKVLVVAADVARYAADSSGEPTQGAGAVAMLISAHPRLLEIDPATGVYTLDINDFWRPNDSSTPYVLGHLSMDAYMDACLGAWDDLTARTGLKTQDLARFVHHQPFGKMSRKAHARLMEHTGDSRGDEVIESGLIYGRDIGNTYTAALYIGLASLLANDTEDLTGQRIGLFSYGSGAVSEFFTGTPVAGYREELKRTGADRLAVETMLATREEVSFATYRALHGALRTDSADYETPRDTNGPFRFAGVQDHARRYERTGA</sequence>
<dbReference type="GO" id="GO:0006084">
    <property type="term" value="P:acetyl-CoA metabolic process"/>
    <property type="evidence" value="ECO:0007669"/>
    <property type="project" value="InterPro"/>
</dbReference>
<keyword evidence="2" id="KW-0808">Transferase</keyword>
<reference evidence="6" key="3">
    <citation type="submission" date="2023-10" db="EMBL/GenBank/DDBJ databases">
        <title>Whole Genome based description of the genera Actinobaculum and Actinotignum reveals a complex phylogenetic relationship within the species included in the genus Actinotignum.</title>
        <authorList>
            <person name="Jensen C.S."/>
            <person name="Dargis R."/>
            <person name="Kemp M."/>
            <person name="Christensen J.J."/>
        </authorList>
    </citation>
    <scope>NUCLEOTIDE SEQUENCE</scope>
    <source>
        <strain evidence="6">Actinobaculum_suis_CCUG19206T</strain>
    </source>
</reference>
<dbReference type="CDD" id="cd00827">
    <property type="entry name" value="init_cond_enzymes"/>
    <property type="match status" value="1"/>
</dbReference>
<evidence type="ECO:0000313" key="7">
    <source>
        <dbReference type="EMBL" id="SDE04241.1"/>
    </source>
</evidence>
<feature type="domain" description="Hydroxymethylglutaryl-coenzyme A synthase N-terminal" evidence="4">
    <location>
        <begin position="120"/>
        <end position="210"/>
    </location>
</feature>
<dbReference type="RefSeq" id="WP_256332488.1">
    <property type="nucleotide sequence ID" value="NZ_FNAU01000001.1"/>
</dbReference>
<feature type="region of interest" description="Disordered" evidence="3">
    <location>
        <begin position="73"/>
        <end position="114"/>
    </location>
</feature>
<evidence type="ECO:0000256" key="1">
    <source>
        <dbReference type="ARBA" id="ARBA00007061"/>
    </source>
</evidence>
<dbReference type="Gene3D" id="3.40.47.10">
    <property type="match status" value="1"/>
</dbReference>
<protein>
    <submittedName>
        <fullName evidence="7">Hydroxymethylglutaryl-CoA synthase</fullName>
    </submittedName>
</protein>